<dbReference type="InterPro" id="IPR013078">
    <property type="entry name" value="His_Pase_superF_clade-1"/>
</dbReference>
<dbReference type="Pfam" id="PF00300">
    <property type="entry name" value="His_Phos_1"/>
    <property type="match status" value="1"/>
</dbReference>
<dbReference type="Proteomes" id="UP001499910">
    <property type="component" value="Unassembled WGS sequence"/>
</dbReference>
<evidence type="ECO:0008006" key="3">
    <source>
        <dbReference type="Google" id="ProtNLM"/>
    </source>
</evidence>
<dbReference type="RefSeq" id="WP_259549768.1">
    <property type="nucleotide sequence ID" value="NZ_BAABHW010000004.1"/>
</dbReference>
<dbReference type="Gene3D" id="3.40.50.1240">
    <property type="entry name" value="Phosphoglycerate mutase-like"/>
    <property type="match status" value="1"/>
</dbReference>
<dbReference type="SUPFAM" id="SSF53254">
    <property type="entry name" value="Phosphoglycerate mutase-like"/>
    <property type="match status" value="1"/>
</dbReference>
<gene>
    <name evidence="1" type="ORF">GCM10023209_26760</name>
</gene>
<dbReference type="PROSITE" id="PS51257">
    <property type="entry name" value="PROKAR_LIPOPROTEIN"/>
    <property type="match status" value="1"/>
</dbReference>
<dbReference type="EMBL" id="BAABHW010000004">
    <property type="protein sequence ID" value="GAA5077001.1"/>
    <property type="molecule type" value="Genomic_DNA"/>
</dbReference>
<protein>
    <recommendedName>
        <fullName evidence="3">Histidine phosphatase superfamily (Branch 1)</fullName>
    </recommendedName>
</protein>
<keyword evidence="2" id="KW-1185">Reference proteome</keyword>
<organism evidence="1 2">
    <name type="scientific">[Roseibacterium] beibuensis</name>
    <dbReference type="NCBI Taxonomy" id="1193142"/>
    <lineage>
        <taxon>Bacteria</taxon>
        <taxon>Pseudomonadati</taxon>
        <taxon>Pseudomonadota</taxon>
        <taxon>Alphaproteobacteria</taxon>
        <taxon>Rhodobacterales</taxon>
        <taxon>Roseobacteraceae</taxon>
        <taxon>Roseicyclus</taxon>
    </lineage>
</organism>
<reference evidence="2" key="1">
    <citation type="journal article" date="2019" name="Int. J. Syst. Evol. Microbiol.">
        <title>The Global Catalogue of Microorganisms (GCM) 10K type strain sequencing project: providing services to taxonomists for standard genome sequencing and annotation.</title>
        <authorList>
            <consortium name="The Broad Institute Genomics Platform"/>
            <consortium name="The Broad Institute Genome Sequencing Center for Infectious Disease"/>
            <person name="Wu L."/>
            <person name="Ma J."/>
        </authorList>
    </citation>
    <scope>NUCLEOTIDE SEQUENCE [LARGE SCALE GENOMIC DNA]</scope>
    <source>
        <strain evidence="2">JCM 18015</strain>
    </source>
</reference>
<name>A0ABP9LIY2_9RHOB</name>
<evidence type="ECO:0000313" key="1">
    <source>
        <dbReference type="EMBL" id="GAA5077001.1"/>
    </source>
</evidence>
<dbReference type="InterPro" id="IPR029033">
    <property type="entry name" value="His_PPase_superfam"/>
</dbReference>
<proteinExistence type="predicted"/>
<accession>A0ABP9LIY2</accession>
<comment type="caution">
    <text evidence="1">The sequence shown here is derived from an EMBL/GenBank/DDBJ whole genome shotgun (WGS) entry which is preliminary data.</text>
</comment>
<sequence length="179" mass="18616">MTGFTRRAALALGLVAGLTACMPFGLGGGGDAGTASTLPEGTRIVLVRHMDRDDGNLNLMGIRRAEQLVEAIADVPLDAIFTHELPRNMDSARPLAEARGIEMTLIDPDTVPDTLPGLAAGRSVIWVGNTGNLGRLWDTFGLDGEATPVTYGQLAIIEAGAGGVLTVETRSFGPPPAPE</sequence>
<evidence type="ECO:0000313" key="2">
    <source>
        <dbReference type="Proteomes" id="UP001499910"/>
    </source>
</evidence>